<dbReference type="VEuPathDB" id="FungiDB:TRICI_000760"/>
<reference evidence="2" key="1">
    <citation type="journal article" date="2019" name="G3 (Bethesda)">
        <title>Genome Assemblies of Two Rare Opportunistic Yeast Pathogens: Diutina rugosa (syn. Candida rugosa) and Trichomonascus ciferrii (syn. Candida ciferrii).</title>
        <authorList>
            <person name="Mixao V."/>
            <person name="Saus E."/>
            <person name="Hansen A.P."/>
            <person name="Lass-Florl C."/>
            <person name="Gabaldon T."/>
        </authorList>
    </citation>
    <scope>NUCLEOTIDE SEQUENCE</scope>
    <source>
        <strain evidence="2">CBS 4856</strain>
    </source>
</reference>
<protein>
    <submittedName>
        <fullName evidence="2">Uncharacterized protein</fullName>
    </submittedName>
</protein>
<comment type="caution">
    <text evidence="2">The sequence shown here is derived from an EMBL/GenBank/DDBJ whole genome shotgun (WGS) entry which is preliminary data.</text>
</comment>
<accession>A0A642VB56</accession>
<evidence type="ECO:0000256" key="1">
    <source>
        <dbReference type="SAM" id="MobiDB-lite"/>
    </source>
</evidence>
<feature type="compositionally biased region" description="Basic and acidic residues" evidence="1">
    <location>
        <begin position="38"/>
        <end position="53"/>
    </location>
</feature>
<proteinExistence type="predicted"/>
<feature type="compositionally biased region" description="Low complexity" evidence="1">
    <location>
        <begin position="76"/>
        <end position="94"/>
    </location>
</feature>
<gene>
    <name evidence="2" type="ORF">TRICI_000760</name>
</gene>
<dbReference type="AlphaFoldDB" id="A0A642VB56"/>
<dbReference type="EMBL" id="SWFS01000066">
    <property type="protein sequence ID" value="KAA8917088.1"/>
    <property type="molecule type" value="Genomic_DNA"/>
</dbReference>
<evidence type="ECO:0000313" key="2">
    <source>
        <dbReference type="EMBL" id="KAA8917088.1"/>
    </source>
</evidence>
<organism evidence="2 3">
    <name type="scientific">Trichomonascus ciferrii</name>
    <dbReference type="NCBI Taxonomy" id="44093"/>
    <lineage>
        <taxon>Eukaryota</taxon>
        <taxon>Fungi</taxon>
        <taxon>Dikarya</taxon>
        <taxon>Ascomycota</taxon>
        <taxon>Saccharomycotina</taxon>
        <taxon>Dipodascomycetes</taxon>
        <taxon>Dipodascales</taxon>
        <taxon>Trichomonascaceae</taxon>
        <taxon>Trichomonascus</taxon>
        <taxon>Trichomonascus ciferrii complex</taxon>
    </lineage>
</organism>
<feature type="region of interest" description="Disordered" evidence="1">
    <location>
        <begin position="23"/>
        <end position="105"/>
    </location>
</feature>
<dbReference type="Proteomes" id="UP000761534">
    <property type="component" value="Unassembled WGS sequence"/>
</dbReference>
<feature type="compositionally biased region" description="Gly residues" evidence="1">
    <location>
        <begin position="95"/>
        <end position="105"/>
    </location>
</feature>
<name>A0A642VB56_9ASCO</name>
<keyword evidence="3" id="KW-1185">Reference proteome</keyword>
<evidence type="ECO:0000313" key="3">
    <source>
        <dbReference type="Proteomes" id="UP000761534"/>
    </source>
</evidence>
<sequence>MGIFERLRWRSRRKEADDNWATFSLPSSRDYHQYAGTGKDENGPAGRKPENSRCLEGGSGNSNKKADNLTSGNSISVNSGSAGRRNSGSSNKSSGGIGGGHSFGY</sequence>